<reference evidence="3 4" key="1">
    <citation type="submission" date="2020-07" db="EMBL/GenBank/DDBJ databases">
        <title>Sequencing the genomes of 1000 actinobacteria strains.</title>
        <authorList>
            <person name="Klenk H.-P."/>
        </authorList>
    </citation>
    <scope>NUCLEOTIDE SEQUENCE [LARGE SCALE GENOMIC DNA]</scope>
    <source>
        <strain evidence="3 4">DSM 43814</strain>
    </source>
</reference>
<dbReference type="Proteomes" id="UP000631553">
    <property type="component" value="Unassembled WGS sequence"/>
</dbReference>
<feature type="chain" id="PRO_5045775662" description="LPXTG-motif cell wall anchor domain-containing protein" evidence="2">
    <location>
        <begin position="31"/>
        <end position="400"/>
    </location>
</feature>
<feature type="transmembrane region" description="Helical" evidence="1">
    <location>
        <begin position="364"/>
        <end position="383"/>
    </location>
</feature>
<keyword evidence="2" id="KW-0732">Signal</keyword>
<accession>A0ABX2RIV4</accession>
<evidence type="ECO:0008006" key="5">
    <source>
        <dbReference type="Google" id="ProtNLM"/>
    </source>
</evidence>
<protein>
    <recommendedName>
        <fullName evidence="5">LPXTG-motif cell wall anchor domain-containing protein</fullName>
    </recommendedName>
</protein>
<keyword evidence="4" id="KW-1185">Reference proteome</keyword>
<dbReference type="EMBL" id="JACCCQ010000001">
    <property type="protein sequence ID" value="NYF56430.1"/>
    <property type="molecule type" value="Genomic_DNA"/>
</dbReference>
<evidence type="ECO:0000256" key="1">
    <source>
        <dbReference type="SAM" id="Phobius"/>
    </source>
</evidence>
<name>A0ABX2RIV4_9ACTN</name>
<evidence type="ECO:0000313" key="3">
    <source>
        <dbReference type="EMBL" id="NYF56430.1"/>
    </source>
</evidence>
<feature type="signal peptide" evidence="2">
    <location>
        <begin position="1"/>
        <end position="30"/>
    </location>
</feature>
<comment type="caution">
    <text evidence="3">The sequence shown here is derived from an EMBL/GenBank/DDBJ whole genome shotgun (WGS) entry which is preliminary data.</text>
</comment>
<organism evidence="3 4">
    <name type="scientific">Micromonospora purpureochromogenes</name>
    <dbReference type="NCBI Taxonomy" id="47872"/>
    <lineage>
        <taxon>Bacteria</taxon>
        <taxon>Bacillati</taxon>
        <taxon>Actinomycetota</taxon>
        <taxon>Actinomycetes</taxon>
        <taxon>Micromonosporales</taxon>
        <taxon>Micromonosporaceae</taxon>
        <taxon>Micromonospora</taxon>
    </lineage>
</organism>
<keyword evidence="1" id="KW-0472">Membrane</keyword>
<proteinExistence type="predicted"/>
<dbReference type="RefSeq" id="WP_179802742.1">
    <property type="nucleotide sequence ID" value="NZ_JACCCQ010000001.1"/>
</dbReference>
<sequence>MIFRNRAAAFAAAGAAGVIAAGAFAAPAFAATSADLAIKASGTTIAVGAPGKNATVSLINKSDVDAKGILVGLDISKLDTKLVDIDESGCNRREDGIILCGIEGDTIPAGADIDWAFPLSRTLEGLPGDGGGEGGTGTGPAGSITAFILHEGEDPDESNNEVTVDVKVEGTGPDLAVFAPDVDQAATVVNGNIKFSGALNPGGKSGVYYRIENHGDAAAAGLKISVKLPKGVTFTEVEEDCEYNASKTSLVCNYENFGLIPAKDDTNANDKLFSGYGFFNLITVGENVKPGSLTGGTVTVESLAAATTPSIAKEAAPALPKNIAGVQAKDVDATDNSDDFAVVVAETTGGGGGGLPVTGPQAGLIGGIGVAVLAAGGAMFVMARRRRVVLVIPGDEKPTA</sequence>
<keyword evidence="1" id="KW-1133">Transmembrane helix</keyword>
<evidence type="ECO:0000256" key="2">
    <source>
        <dbReference type="SAM" id="SignalP"/>
    </source>
</evidence>
<gene>
    <name evidence="3" type="ORF">HDA35_002261</name>
</gene>
<evidence type="ECO:0000313" key="4">
    <source>
        <dbReference type="Proteomes" id="UP000631553"/>
    </source>
</evidence>
<keyword evidence="1" id="KW-0812">Transmembrane</keyword>